<evidence type="ECO:0008006" key="4">
    <source>
        <dbReference type="Google" id="ProtNLM"/>
    </source>
</evidence>
<organism evidence="2 3">
    <name type="scientific">Paraburkholderia caribensis</name>
    <dbReference type="NCBI Taxonomy" id="75105"/>
    <lineage>
        <taxon>Bacteria</taxon>
        <taxon>Pseudomonadati</taxon>
        <taxon>Pseudomonadota</taxon>
        <taxon>Betaproteobacteria</taxon>
        <taxon>Burkholderiales</taxon>
        <taxon>Burkholderiaceae</taxon>
        <taxon>Paraburkholderia</taxon>
    </lineage>
</organism>
<feature type="region of interest" description="Disordered" evidence="1">
    <location>
        <begin position="1"/>
        <end position="78"/>
    </location>
</feature>
<evidence type="ECO:0000313" key="3">
    <source>
        <dbReference type="Proteomes" id="UP001462961"/>
    </source>
</evidence>
<gene>
    <name evidence="2" type="ORF">VOI32_34410</name>
</gene>
<accession>A0ABV0E9Z5</accession>
<comment type="caution">
    <text evidence="2">The sequence shown here is derived from an EMBL/GenBank/DDBJ whole genome shotgun (WGS) entry which is preliminary data.</text>
</comment>
<sequence length="78" mass="8174">MTTALRPGGTQMDEKHPQEQDDARRTGTTTQPGEPTETAKATNPPRSNPHPKQTAEVPLGSGDRPEPPGAGGHPSHSS</sequence>
<feature type="compositionally biased region" description="Low complexity" evidence="1">
    <location>
        <begin position="26"/>
        <end position="38"/>
    </location>
</feature>
<feature type="compositionally biased region" description="Basic and acidic residues" evidence="1">
    <location>
        <begin position="12"/>
        <end position="25"/>
    </location>
</feature>
<evidence type="ECO:0000256" key="1">
    <source>
        <dbReference type="SAM" id="MobiDB-lite"/>
    </source>
</evidence>
<evidence type="ECO:0000313" key="2">
    <source>
        <dbReference type="EMBL" id="MEO1758992.1"/>
    </source>
</evidence>
<dbReference type="RefSeq" id="WP_146174499.1">
    <property type="nucleotide sequence ID" value="NZ_CAJZAQ010000197.1"/>
</dbReference>
<name>A0ABV0E9Z5_9BURK</name>
<reference evidence="2 3" key="1">
    <citation type="submission" date="2024-01" db="EMBL/GenBank/DDBJ databases">
        <title>The diversity of rhizobia nodulating Mimosa spp. in eleven states of Brazil covering several biomes is determined by host plant, location, and edaphic factors.</title>
        <authorList>
            <person name="Rouws L."/>
            <person name="Barauna A."/>
            <person name="Beukes C."/>
            <person name="De Faria S.M."/>
            <person name="Gross E."/>
            <person name="Dos Reis Junior F.B."/>
            <person name="Simon M."/>
            <person name="Maluk M."/>
            <person name="Odee D.W."/>
            <person name="Kenicer G."/>
            <person name="Young J.P.W."/>
            <person name="Reis V.M."/>
            <person name="Zilli J."/>
            <person name="James E.K."/>
        </authorList>
    </citation>
    <scope>NUCLEOTIDE SEQUENCE [LARGE SCALE GENOMIC DNA]</scope>
    <source>
        <strain evidence="2 3">JHI1651</strain>
    </source>
</reference>
<dbReference type="EMBL" id="JAYLVJ010000066">
    <property type="protein sequence ID" value="MEO1758992.1"/>
    <property type="molecule type" value="Genomic_DNA"/>
</dbReference>
<proteinExistence type="predicted"/>
<keyword evidence="3" id="KW-1185">Reference proteome</keyword>
<protein>
    <recommendedName>
        <fullName evidence="4">MARCKS-like protein</fullName>
    </recommendedName>
</protein>
<dbReference type="Proteomes" id="UP001462961">
    <property type="component" value="Unassembled WGS sequence"/>
</dbReference>